<dbReference type="NCBIfam" id="TIGR00756">
    <property type="entry name" value="PPR"/>
    <property type="match status" value="2"/>
</dbReference>
<evidence type="ECO:0000256" key="1">
    <source>
        <dbReference type="ARBA" id="ARBA00022737"/>
    </source>
</evidence>
<organism evidence="3 4">
    <name type="scientific">Penstemon smallii</name>
    <dbReference type="NCBI Taxonomy" id="265156"/>
    <lineage>
        <taxon>Eukaryota</taxon>
        <taxon>Viridiplantae</taxon>
        <taxon>Streptophyta</taxon>
        <taxon>Embryophyta</taxon>
        <taxon>Tracheophyta</taxon>
        <taxon>Spermatophyta</taxon>
        <taxon>Magnoliopsida</taxon>
        <taxon>eudicotyledons</taxon>
        <taxon>Gunneridae</taxon>
        <taxon>Pentapetalae</taxon>
        <taxon>asterids</taxon>
        <taxon>lamiids</taxon>
        <taxon>Lamiales</taxon>
        <taxon>Plantaginaceae</taxon>
        <taxon>Cheloneae</taxon>
        <taxon>Penstemon</taxon>
    </lineage>
</organism>
<dbReference type="InterPro" id="IPR011990">
    <property type="entry name" value="TPR-like_helical_dom_sf"/>
</dbReference>
<dbReference type="InterPro" id="IPR046848">
    <property type="entry name" value="E_motif"/>
</dbReference>
<feature type="repeat" description="PPR" evidence="2">
    <location>
        <begin position="514"/>
        <end position="548"/>
    </location>
</feature>
<evidence type="ECO:0000256" key="2">
    <source>
        <dbReference type="PROSITE-ProRule" id="PRU00708"/>
    </source>
</evidence>
<protein>
    <recommendedName>
        <fullName evidence="5">Pentatricopeptide repeat-containing protein</fullName>
    </recommendedName>
</protein>
<feature type="repeat" description="PPR" evidence="2">
    <location>
        <begin position="220"/>
        <end position="254"/>
    </location>
</feature>
<keyword evidence="1" id="KW-0677">Repeat</keyword>
<dbReference type="Pfam" id="PF01535">
    <property type="entry name" value="PPR"/>
    <property type="match status" value="5"/>
</dbReference>
<reference evidence="3 4" key="1">
    <citation type="submission" date="2024-12" db="EMBL/GenBank/DDBJ databases">
        <title>The unique morphological basis and parallel evolutionary history of personate flowers in Penstemon.</title>
        <authorList>
            <person name="Depatie T.H."/>
            <person name="Wessinger C.A."/>
        </authorList>
    </citation>
    <scope>NUCLEOTIDE SEQUENCE [LARGE SCALE GENOMIC DNA]</scope>
    <source>
        <strain evidence="3">WTNN_2</strain>
        <tissue evidence="3">Leaf</tissue>
    </source>
</reference>
<dbReference type="Pfam" id="PF20431">
    <property type="entry name" value="E_motif"/>
    <property type="match status" value="1"/>
</dbReference>
<dbReference type="FunFam" id="1.25.40.10:FF:001237">
    <property type="entry name" value="Pentatricopeptide repeat-containing protein"/>
    <property type="match status" value="1"/>
</dbReference>
<dbReference type="PROSITE" id="PS51375">
    <property type="entry name" value="PPR"/>
    <property type="match status" value="2"/>
</dbReference>
<gene>
    <name evidence="3" type="ORF">ACJIZ3_008655</name>
</gene>
<sequence length="579" mass="65234">MANSVRSRTLLFTPQSPKPFPFSSLSPPSPSSIDVMNTSHYYSKKPDLSLSANIKNKALHFLNCCKTSTHLFQIQAHLITSGLFQDPSYSGRLLKLSTNLCNDLYFTLSIFKCIDFPDAFCVNTVIKNYSCSNYYRKAVLFYIEMLRYKNFLPNSFTFPPLISACTKSNCLSLGQMCHGQALKYGVENVLPVQNTLIHFYACCGFMDVAQKVFGEMLIRDLVTWNTIIDGFAKAGEMDLAHKLFDAMPRRNVVSWNIMISGYLNFRSPGNALKLFREMTGIGFEINDTAAVNVIAACGRSNRLREGRSVHAFLLKRLPNLSLIVDTAMVDMYGKCGKVDLAQVIFDRMPNKNLVSWNTMILGHCIHANPADGLSLFAEMVGKCRQKDDSAVNFGKNVKIGEEHLIIPDEFTFIGVLCACARKGMLTGGRNYFSQMINVFHVKPNFAHYWCMANLLAKFGLMQEAVDILKNIPTDEDMSRESSLWAGILGSCRFQGDVILGEQIAKELIEQDPHNFSYYNLLVNVYSVAGRWEEVARTKYMMKQRGIKRVPCSNLKDLKEIVHNVDAGCKLSKDSQMKLR</sequence>
<evidence type="ECO:0000313" key="4">
    <source>
        <dbReference type="Proteomes" id="UP001634393"/>
    </source>
</evidence>
<dbReference type="PANTHER" id="PTHR47926">
    <property type="entry name" value="PENTATRICOPEPTIDE REPEAT-CONTAINING PROTEIN"/>
    <property type="match status" value="1"/>
</dbReference>
<accession>A0ABD3TAD9</accession>
<name>A0ABD3TAD9_9LAMI</name>
<comment type="caution">
    <text evidence="3">The sequence shown here is derived from an EMBL/GenBank/DDBJ whole genome shotgun (WGS) entry which is preliminary data.</text>
</comment>
<dbReference type="Pfam" id="PF13041">
    <property type="entry name" value="PPR_2"/>
    <property type="match status" value="1"/>
</dbReference>
<dbReference type="Gene3D" id="1.25.40.10">
    <property type="entry name" value="Tetratricopeptide repeat domain"/>
    <property type="match status" value="3"/>
</dbReference>
<dbReference type="AlphaFoldDB" id="A0ABD3TAD9"/>
<evidence type="ECO:0008006" key="5">
    <source>
        <dbReference type="Google" id="ProtNLM"/>
    </source>
</evidence>
<proteinExistence type="predicted"/>
<evidence type="ECO:0000313" key="3">
    <source>
        <dbReference type="EMBL" id="KAL3833919.1"/>
    </source>
</evidence>
<keyword evidence="4" id="KW-1185">Reference proteome</keyword>
<dbReference type="PANTHER" id="PTHR47926:SF365">
    <property type="entry name" value="DYW DOMAIN-CONTAINING PROTEIN"/>
    <property type="match status" value="1"/>
</dbReference>
<dbReference type="InterPro" id="IPR002885">
    <property type="entry name" value="PPR_rpt"/>
</dbReference>
<dbReference type="EMBL" id="JBJXBP010000004">
    <property type="protein sequence ID" value="KAL3833919.1"/>
    <property type="molecule type" value="Genomic_DNA"/>
</dbReference>
<dbReference type="Proteomes" id="UP001634393">
    <property type="component" value="Unassembled WGS sequence"/>
</dbReference>
<dbReference type="InterPro" id="IPR046960">
    <property type="entry name" value="PPR_At4g14850-like_plant"/>
</dbReference>